<feature type="domain" description="Solute-binding protein family 3/N-terminal" evidence="2">
    <location>
        <begin position="45"/>
        <end position="259"/>
    </location>
</feature>
<keyword evidence="4" id="KW-1185">Reference proteome</keyword>
<protein>
    <submittedName>
        <fullName evidence="3">Transporter substrate-binding domain-containing protein</fullName>
    </submittedName>
</protein>
<accession>A0ABT5KHQ5</accession>
<dbReference type="Pfam" id="PF00497">
    <property type="entry name" value="SBP_bac_3"/>
    <property type="match status" value="1"/>
</dbReference>
<proteinExistence type="predicted"/>
<comment type="caution">
    <text evidence="3">The sequence shown here is derived from an EMBL/GenBank/DDBJ whole genome shotgun (WGS) entry which is preliminary data.</text>
</comment>
<name>A0ABT5KHQ5_9BURK</name>
<gene>
    <name evidence="3" type="ORF">PRZ03_12960</name>
</gene>
<sequence>MSIQACKHIVLQFLLSVSTLLAGAQPALAQSTQANATSLNVLLEPVPPYSFLDDKGNPAGYAVELMEEMLKRSGLSHQTEFNSWARIYQRAISQPLTLIVSMARLPEREAQFHWIGPTAARRAYLYRLKSRPDVQAPTLDAAKAYKIAVVRDDAAERALLAHGFEFGKQLDRSPDHVAMLRKLFVERDELIAANSVVLAAMMGKMGYDPQKIEPQAKLSEVSLYMGLSKGEGSPAIYLKLQTAWDSMRRDGTVAAIAARHPYIVLAGKTD</sequence>
<dbReference type="InterPro" id="IPR001638">
    <property type="entry name" value="Solute-binding_3/MltF_N"/>
</dbReference>
<feature type="signal peptide" evidence="1">
    <location>
        <begin position="1"/>
        <end position="29"/>
    </location>
</feature>
<evidence type="ECO:0000313" key="3">
    <source>
        <dbReference type="EMBL" id="MDC8772485.1"/>
    </source>
</evidence>
<dbReference type="Gene3D" id="3.40.190.10">
    <property type="entry name" value="Periplasmic binding protein-like II"/>
    <property type="match status" value="2"/>
</dbReference>
<dbReference type="PANTHER" id="PTHR38834:SF3">
    <property type="entry name" value="SOLUTE-BINDING PROTEIN FAMILY 3_N-TERMINAL DOMAIN-CONTAINING PROTEIN"/>
    <property type="match status" value="1"/>
</dbReference>
<organism evidence="3 4">
    <name type="scientific">Roseateles albus</name>
    <dbReference type="NCBI Taxonomy" id="2987525"/>
    <lineage>
        <taxon>Bacteria</taxon>
        <taxon>Pseudomonadati</taxon>
        <taxon>Pseudomonadota</taxon>
        <taxon>Betaproteobacteria</taxon>
        <taxon>Burkholderiales</taxon>
        <taxon>Sphaerotilaceae</taxon>
        <taxon>Roseateles</taxon>
    </lineage>
</organism>
<dbReference type="PANTHER" id="PTHR38834">
    <property type="entry name" value="PERIPLASMIC SUBSTRATE BINDING PROTEIN FAMILY 3"/>
    <property type="match status" value="1"/>
</dbReference>
<dbReference type="SUPFAM" id="SSF53850">
    <property type="entry name" value="Periplasmic binding protein-like II"/>
    <property type="match status" value="1"/>
</dbReference>
<feature type="chain" id="PRO_5045330609" evidence="1">
    <location>
        <begin position="30"/>
        <end position="270"/>
    </location>
</feature>
<keyword evidence="1" id="KW-0732">Signal</keyword>
<evidence type="ECO:0000313" key="4">
    <source>
        <dbReference type="Proteomes" id="UP001221189"/>
    </source>
</evidence>
<dbReference type="RefSeq" id="WP_273600677.1">
    <property type="nucleotide sequence ID" value="NZ_JAQQXT010000007.1"/>
</dbReference>
<evidence type="ECO:0000259" key="2">
    <source>
        <dbReference type="Pfam" id="PF00497"/>
    </source>
</evidence>
<dbReference type="EMBL" id="JAQQXT010000007">
    <property type="protein sequence ID" value="MDC8772485.1"/>
    <property type="molecule type" value="Genomic_DNA"/>
</dbReference>
<evidence type="ECO:0000256" key="1">
    <source>
        <dbReference type="SAM" id="SignalP"/>
    </source>
</evidence>
<reference evidence="3 4" key="1">
    <citation type="submission" date="2022-10" db="EMBL/GenBank/DDBJ databases">
        <title>Paucibacter sp. hw1 Genome sequencing.</title>
        <authorList>
            <person name="Park S."/>
        </authorList>
    </citation>
    <scope>NUCLEOTIDE SEQUENCE [LARGE SCALE GENOMIC DNA]</scope>
    <source>
        <strain evidence="4">hw1</strain>
    </source>
</reference>
<dbReference type="Proteomes" id="UP001221189">
    <property type="component" value="Unassembled WGS sequence"/>
</dbReference>